<accession>A0A9W7G7D8</accession>
<evidence type="ECO:0000313" key="15">
    <source>
        <dbReference type="EMBL" id="GMI35982.1"/>
    </source>
</evidence>
<evidence type="ECO:0000256" key="12">
    <source>
        <dbReference type="RuleBase" id="RU000508"/>
    </source>
</evidence>
<evidence type="ECO:0000256" key="9">
    <source>
        <dbReference type="ARBA" id="ARBA00022842"/>
    </source>
</evidence>
<dbReference type="InterPro" id="IPR000146">
    <property type="entry name" value="FBPase_class-1"/>
</dbReference>
<dbReference type="AlphaFoldDB" id="A0A9W7G7D8"/>
<dbReference type="PIRSF" id="PIRSF000904">
    <property type="entry name" value="FBPtase_SBPase"/>
    <property type="match status" value="1"/>
</dbReference>
<dbReference type="EC" id="3.1.3.11" evidence="5"/>
<reference evidence="16" key="1">
    <citation type="journal article" date="2023" name="Commun. Biol.">
        <title>Genome analysis of Parmales, the sister group of diatoms, reveals the evolutionary specialization of diatoms from phago-mixotrophs to photoautotrophs.</title>
        <authorList>
            <person name="Ban H."/>
            <person name="Sato S."/>
            <person name="Yoshikawa S."/>
            <person name="Yamada K."/>
            <person name="Nakamura Y."/>
            <person name="Ichinomiya M."/>
            <person name="Sato N."/>
            <person name="Blanc-Mathieu R."/>
            <person name="Endo H."/>
            <person name="Kuwata A."/>
            <person name="Ogata H."/>
        </authorList>
    </citation>
    <scope>NUCLEOTIDE SEQUENCE [LARGE SCALE GENOMIC DNA]</scope>
</reference>
<dbReference type="EMBL" id="BRYA01000062">
    <property type="protein sequence ID" value="GMI35982.1"/>
    <property type="molecule type" value="Genomic_DNA"/>
</dbReference>
<evidence type="ECO:0000256" key="1">
    <source>
        <dbReference type="ARBA" id="ARBA00001273"/>
    </source>
</evidence>
<feature type="domain" description="Fructose-1-6-bisphosphatase class I N-terminal" evidence="13">
    <location>
        <begin position="21"/>
        <end position="203"/>
    </location>
</feature>
<evidence type="ECO:0000256" key="6">
    <source>
        <dbReference type="ARBA" id="ARBA00022490"/>
    </source>
</evidence>
<feature type="domain" description="Fructose-1-6-bisphosphatase class 1 C-terminal" evidence="14">
    <location>
        <begin position="207"/>
        <end position="342"/>
    </location>
</feature>
<evidence type="ECO:0000313" key="16">
    <source>
        <dbReference type="Proteomes" id="UP001165065"/>
    </source>
</evidence>
<gene>
    <name evidence="15" type="ORF">TrCOL_g4411</name>
</gene>
<evidence type="ECO:0000256" key="2">
    <source>
        <dbReference type="ARBA" id="ARBA00001946"/>
    </source>
</evidence>
<dbReference type="PROSITE" id="PS00124">
    <property type="entry name" value="FBPASE"/>
    <property type="match status" value="1"/>
</dbReference>
<comment type="caution">
    <text evidence="15">The sequence shown here is derived from an EMBL/GenBank/DDBJ whole genome shotgun (WGS) entry which is preliminary data.</text>
</comment>
<dbReference type="PRINTS" id="PR00115">
    <property type="entry name" value="F16BPHPHTASE"/>
</dbReference>
<evidence type="ECO:0000256" key="7">
    <source>
        <dbReference type="ARBA" id="ARBA00022723"/>
    </source>
</evidence>
<evidence type="ECO:0000256" key="5">
    <source>
        <dbReference type="ARBA" id="ARBA00013093"/>
    </source>
</evidence>
<protein>
    <recommendedName>
        <fullName evidence="11">Fructose-1,6-bisphosphatase, cytosolic</fullName>
        <ecNumber evidence="5">3.1.3.11</ecNumber>
    </recommendedName>
</protein>
<dbReference type="GO" id="GO:0006094">
    <property type="term" value="P:gluconeogenesis"/>
    <property type="evidence" value="ECO:0007669"/>
    <property type="project" value="TreeGrafter"/>
</dbReference>
<sequence>MRSFDRYLEVECWSNPHLRGLEKVLSSCANACIQISKVVSRAATDDIYGVALDSSGQPLSDNVQGETQQKLDVVCNEIMIRAFCGSSDNVAAIASEEEDDARLCSVVMDSNQAVMGEYVAVFDPLDGSKNIDSSLPVGTIFGIYRYRDLPPAGTGTFLQPGSRMVASGYCLYSATTVLVLTMGNGVDGFTLDPDRKEFLQTHPDMRIPAAGPIVSFNEANFNSFPEPVKHYLLSTKSSGVTDGRGGRIPSQARYVGALVADVHNVLIQGGIYGYPGTAKNKDGKIRLLYESNPIGMIIEQAGGAASTGRGRILDVKPSDIHQRTPTFLGSLENVFELEQCYQYVGDE</sequence>
<comment type="catalytic activity">
    <reaction evidence="1">
        <text>beta-D-fructose 1,6-bisphosphate + H2O = beta-D-fructose 6-phosphate + phosphate</text>
        <dbReference type="Rhea" id="RHEA:11064"/>
        <dbReference type="ChEBI" id="CHEBI:15377"/>
        <dbReference type="ChEBI" id="CHEBI:32966"/>
        <dbReference type="ChEBI" id="CHEBI:43474"/>
        <dbReference type="ChEBI" id="CHEBI:57634"/>
        <dbReference type="EC" id="3.1.3.11"/>
    </reaction>
</comment>
<comment type="cofactor">
    <cofactor evidence="2">
        <name>Mg(2+)</name>
        <dbReference type="ChEBI" id="CHEBI:18420"/>
    </cofactor>
</comment>
<dbReference type="HAMAP" id="MF_01855">
    <property type="entry name" value="FBPase_class1"/>
    <property type="match status" value="1"/>
</dbReference>
<comment type="similarity">
    <text evidence="4 12">Belongs to the FBPase class 1 family.</text>
</comment>
<dbReference type="OrthoDB" id="10256725at2759"/>
<keyword evidence="8 12" id="KW-0378">Hydrolase</keyword>
<evidence type="ECO:0000256" key="8">
    <source>
        <dbReference type="ARBA" id="ARBA00022801"/>
    </source>
</evidence>
<name>A0A9W7G7D8_9STRA</name>
<dbReference type="GO" id="GO:0030388">
    <property type="term" value="P:fructose 1,6-bisphosphate metabolic process"/>
    <property type="evidence" value="ECO:0007669"/>
    <property type="project" value="TreeGrafter"/>
</dbReference>
<dbReference type="PANTHER" id="PTHR11556">
    <property type="entry name" value="FRUCTOSE-1,6-BISPHOSPHATASE-RELATED"/>
    <property type="match status" value="1"/>
</dbReference>
<dbReference type="Gene3D" id="3.30.540.10">
    <property type="entry name" value="Fructose-1,6-Bisphosphatase, subunit A, domain 1"/>
    <property type="match status" value="1"/>
</dbReference>
<dbReference type="InterPro" id="IPR020548">
    <property type="entry name" value="Fructose_bisphosphatase_AS"/>
</dbReference>
<dbReference type="CDD" id="cd00354">
    <property type="entry name" value="FBPase"/>
    <property type="match status" value="1"/>
</dbReference>
<evidence type="ECO:0000256" key="3">
    <source>
        <dbReference type="ARBA" id="ARBA00004496"/>
    </source>
</evidence>
<evidence type="ECO:0000256" key="10">
    <source>
        <dbReference type="ARBA" id="ARBA00023277"/>
    </source>
</evidence>
<keyword evidence="16" id="KW-1185">Reference proteome</keyword>
<dbReference type="PANTHER" id="PTHR11556:SF41">
    <property type="entry name" value="FRUCTOSE-1,6-BISPHOSPHATASE, CYTOSOLIC"/>
    <property type="match status" value="1"/>
</dbReference>
<dbReference type="Pfam" id="PF00316">
    <property type="entry name" value="FBPase"/>
    <property type="match status" value="1"/>
</dbReference>
<organism evidence="15 16">
    <name type="scientific">Triparma columacea</name>
    <dbReference type="NCBI Taxonomy" id="722753"/>
    <lineage>
        <taxon>Eukaryota</taxon>
        <taxon>Sar</taxon>
        <taxon>Stramenopiles</taxon>
        <taxon>Ochrophyta</taxon>
        <taxon>Bolidophyceae</taxon>
        <taxon>Parmales</taxon>
        <taxon>Triparmaceae</taxon>
        <taxon>Triparma</taxon>
    </lineage>
</organism>
<dbReference type="GO" id="GO:0005829">
    <property type="term" value="C:cytosol"/>
    <property type="evidence" value="ECO:0007669"/>
    <property type="project" value="TreeGrafter"/>
</dbReference>
<evidence type="ECO:0000259" key="13">
    <source>
        <dbReference type="Pfam" id="PF00316"/>
    </source>
</evidence>
<dbReference type="Proteomes" id="UP001165065">
    <property type="component" value="Unassembled WGS sequence"/>
</dbReference>
<keyword evidence="9" id="KW-0460">Magnesium</keyword>
<dbReference type="PIRSF" id="PIRSF500210">
    <property type="entry name" value="FBPtase"/>
    <property type="match status" value="1"/>
</dbReference>
<proteinExistence type="inferred from homology"/>
<evidence type="ECO:0000256" key="11">
    <source>
        <dbReference type="ARBA" id="ARBA00040159"/>
    </source>
</evidence>
<dbReference type="InterPro" id="IPR044015">
    <property type="entry name" value="FBPase_C_dom"/>
</dbReference>
<dbReference type="Pfam" id="PF18913">
    <property type="entry name" value="FBPase_C"/>
    <property type="match status" value="1"/>
</dbReference>
<evidence type="ECO:0000259" key="14">
    <source>
        <dbReference type="Pfam" id="PF18913"/>
    </source>
</evidence>
<dbReference type="Gene3D" id="3.40.190.80">
    <property type="match status" value="1"/>
</dbReference>
<dbReference type="GO" id="GO:0046872">
    <property type="term" value="F:metal ion binding"/>
    <property type="evidence" value="ECO:0007669"/>
    <property type="project" value="UniProtKB-KW"/>
</dbReference>
<dbReference type="InterPro" id="IPR033391">
    <property type="entry name" value="FBPase_N"/>
</dbReference>
<evidence type="ECO:0000256" key="4">
    <source>
        <dbReference type="ARBA" id="ARBA00010941"/>
    </source>
</evidence>
<dbReference type="GO" id="GO:0005986">
    <property type="term" value="P:sucrose biosynthetic process"/>
    <property type="evidence" value="ECO:0007669"/>
    <property type="project" value="TreeGrafter"/>
</dbReference>
<keyword evidence="6" id="KW-0963">Cytoplasm</keyword>
<dbReference type="SUPFAM" id="SSF56655">
    <property type="entry name" value="Carbohydrate phosphatase"/>
    <property type="match status" value="1"/>
</dbReference>
<keyword evidence="7" id="KW-0479">Metal-binding</keyword>
<dbReference type="GO" id="GO:0006000">
    <property type="term" value="P:fructose metabolic process"/>
    <property type="evidence" value="ECO:0007669"/>
    <property type="project" value="TreeGrafter"/>
</dbReference>
<keyword evidence="10 12" id="KW-0119">Carbohydrate metabolism</keyword>
<comment type="subcellular location">
    <subcellularLocation>
        <location evidence="3">Cytoplasm</location>
    </subcellularLocation>
</comment>
<dbReference type="InterPro" id="IPR028343">
    <property type="entry name" value="FBPtase"/>
</dbReference>
<dbReference type="GO" id="GO:0006002">
    <property type="term" value="P:fructose 6-phosphate metabolic process"/>
    <property type="evidence" value="ECO:0007669"/>
    <property type="project" value="TreeGrafter"/>
</dbReference>
<dbReference type="GO" id="GO:0042132">
    <property type="term" value="F:fructose 1,6-bisphosphate 1-phosphatase activity"/>
    <property type="evidence" value="ECO:0007669"/>
    <property type="project" value="UniProtKB-EC"/>
</dbReference>